<feature type="compositionally biased region" description="Basic and acidic residues" evidence="1">
    <location>
        <begin position="111"/>
        <end position="120"/>
    </location>
</feature>
<dbReference type="Proteomes" id="UP001500956">
    <property type="component" value="Unassembled WGS sequence"/>
</dbReference>
<evidence type="ECO:0000256" key="1">
    <source>
        <dbReference type="SAM" id="MobiDB-lite"/>
    </source>
</evidence>
<dbReference type="Gene3D" id="3.30.1380.10">
    <property type="match status" value="1"/>
</dbReference>
<dbReference type="PANTHER" id="PTHR34385">
    <property type="entry name" value="D-ALANYL-D-ALANINE CARBOXYPEPTIDASE"/>
    <property type="match status" value="1"/>
</dbReference>
<accession>A0ABP8YLQ1</accession>
<dbReference type="SUPFAM" id="SSF55166">
    <property type="entry name" value="Hedgehog/DD-peptidase"/>
    <property type="match status" value="1"/>
</dbReference>
<feature type="compositionally biased region" description="Polar residues" evidence="1">
    <location>
        <begin position="73"/>
        <end position="91"/>
    </location>
</feature>
<feature type="compositionally biased region" description="Basic residues" evidence="1">
    <location>
        <begin position="18"/>
        <end position="29"/>
    </location>
</feature>
<reference evidence="4" key="1">
    <citation type="journal article" date="2019" name="Int. J. Syst. Evol. Microbiol.">
        <title>The Global Catalogue of Microorganisms (GCM) 10K type strain sequencing project: providing services to taxonomists for standard genome sequencing and annotation.</title>
        <authorList>
            <consortium name="The Broad Institute Genomics Platform"/>
            <consortium name="The Broad Institute Genome Sequencing Center for Infectious Disease"/>
            <person name="Wu L."/>
            <person name="Ma J."/>
        </authorList>
    </citation>
    <scope>NUCLEOTIDE SEQUENCE [LARGE SCALE GENOMIC DNA]</scope>
    <source>
        <strain evidence="4">JCM 18063</strain>
    </source>
</reference>
<dbReference type="RefSeq" id="WP_246253695.1">
    <property type="nucleotide sequence ID" value="NZ_BAABID010000009.1"/>
</dbReference>
<gene>
    <name evidence="3" type="ORF">GCM10023216_22800</name>
</gene>
<dbReference type="CDD" id="cd14814">
    <property type="entry name" value="Peptidase_M15"/>
    <property type="match status" value="1"/>
</dbReference>
<evidence type="ECO:0000313" key="3">
    <source>
        <dbReference type="EMBL" id="GAA4730494.1"/>
    </source>
</evidence>
<evidence type="ECO:0000313" key="4">
    <source>
        <dbReference type="Proteomes" id="UP001500956"/>
    </source>
</evidence>
<feature type="region of interest" description="Disordered" evidence="1">
    <location>
        <begin position="73"/>
        <end position="141"/>
    </location>
</feature>
<dbReference type="Pfam" id="PF02557">
    <property type="entry name" value="VanY"/>
    <property type="match status" value="1"/>
</dbReference>
<dbReference type="PANTHER" id="PTHR34385:SF1">
    <property type="entry name" value="PEPTIDOGLYCAN L-ALANYL-D-GLUTAMATE ENDOPEPTIDASE CWLK"/>
    <property type="match status" value="1"/>
</dbReference>
<evidence type="ECO:0000259" key="2">
    <source>
        <dbReference type="Pfam" id="PF02557"/>
    </source>
</evidence>
<feature type="domain" description="D-alanyl-D-alanine carboxypeptidase-like core" evidence="2">
    <location>
        <begin position="200"/>
        <end position="305"/>
    </location>
</feature>
<dbReference type="EMBL" id="BAABID010000009">
    <property type="protein sequence ID" value="GAA4730494.1"/>
    <property type="molecule type" value="Genomic_DNA"/>
</dbReference>
<feature type="region of interest" description="Disordered" evidence="1">
    <location>
        <begin position="1"/>
        <end position="52"/>
    </location>
</feature>
<dbReference type="InterPro" id="IPR052179">
    <property type="entry name" value="DD-CPase-like"/>
</dbReference>
<sequence length="315" mass="32328">MKHARHAADPAPTAPRTTRSRTTAKHAGRHVAGPAPRQRRSGPTWSSLAPKSWPVSLGVGLAVTMATTTGLSVASGTTGVPHSATPDTSASGIRATPEPADSGTALGTEASTERRSELVAERSQAASRSGERSARTAPGSAGLVVADDAAIPSEDIAVDVESAPEPPVLPGCDGEATGAGTNGNISSTEMCSLWDGGPMVRADAAVALARLNEAYVAAFGEAMCVTDGYRSYSQQVAARAAKGSLVAPPGTSNHGWGLAVDLCPETYTGDRYDWLAQHGPTYGWDNPAWARPGGSKYEPWHWEFTAAVEAAGGVS</sequence>
<protein>
    <recommendedName>
        <fullName evidence="2">D-alanyl-D-alanine carboxypeptidase-like core domain-containing protein</fullName>
    </recommendedName>
</protein>
<name>A0ABP8YLQ1_9MICO</name>
<dbReference type="InterPro" id="IPR003709">
    <property type="entry name" value="VanY-like_core_dom"/>
</dbReference>
<organism evidence="3 4">
    <name type="scientific">Isoptericola chiayiensis</name>
    <dbReference type="NCBI Taxonomy" id="579446"/>
    <lineage>
        <taxon>Bacteria</taxon>
        <taxon>Bacillati</taxon>
        <taxon>Actinomycetota</taxon>
        <taxon>Actinomycetes</taxon>
        <taxon>Micrococcales</taxon>
        <taxon>Promicromonosporaceae</taxon>
        <taxon>Isoptericola</taxon>
    </lineage>
</organism>
<dbReference type="InterPro" id="IPR009045">
    <property type="entry name" value="Zn_M74/Hedgehog-like"/>
</dbReference>
<comment type="caution">
    <text evidence="3">The sequence shown here is derived from an EMBL/GenBank/DDBJ whole genome shotgun (WGS) entry which is preliminary data.</text>
</comment>
<keyword evidence="4" id="KW-1185">Reference proteome</keyword>
<proteinExistence type="predicted"/>